<proteinExistence type="predicted"/>
<dbReference type="eggNOG" id="ENOG502R2P7">
    <property type="taxonomic scope" value="Eukaryota"/>
</dbReference>
<gene>
    <name evidence="3" type="ORF">IMG5_110220</name>
</gene>
<evidence type="ECO:0000256" key="1">
    <source>
        <dbReference type="SAM" id="Coils"/>
    </source>
</evidence>
<evidence type="ECO:0000256" key="2">
    <source>
        <dbReference type="SAM" id="Phobius"/>
    </source>
</evidence>
<keyword evidence="2" id="KW-0472">Membrane</keyword>
<protein>
    <recommendedName>
        <fullName evidence="5">Transmembrane protein</fullName>
    </recommendedName>
</protein>
<feature type="transmembrane region" description="Helical" evidence="2">
    <location>
        <begin position="184"/>
        <end position="200"/>
    </location>
</feature>
<feature type="coiled-coil region" evidence="1">
    <location>
        <begin position="132"/>
        <end position="169"/>
    </location>
</feature>
<name>G0QTN3_ICHMU</name>
<dbReference type="AlphaFoldDB" id="G0QTN3"/>
<dbReference type="STRING" id="857967.G0QTN3"/>
<organism evidence="3 4">
    <name type="scientific">Ichthyophthirius multifiliis</name>
    <name type="common">White spot disease agent</name>
    <name type="synonym">Ich</name>
    <dbReference type="NCBI Taxonomy" id="5932"/>
    <lineage>
        <taxon>Eukaryota</taxon>
        <taxon>Sar</taxon>
        <taxon>Alveolata</taxon>
        <taxon>Ciliophora</taxon>
        <taxon>Intramacronucleata</taxon>
        <taxon>Oligohymenophorea</taxon>
        <taxon>Hymenostomatida</taxon>
        <taxon>Ophryoglenina</taxon>
        <taxon>Ichthyophthirius</taxon>
    </lineage>
</organism>
<evidence type="ECO:0000313" key="3">
    <source>
        <dbReference type="EMBL" id="EGR31406.1"/>
    </source>
</evidence>
<dbReference type="RefSeq" id="XP_004034892.1">
    <property type="nucleotide sequence ID" value="XM_004034844.1"/>
</dbReference>
<evidence type="ECO:0000313" key="4">
    <source>
        <dbReference type="Proteomes" id="UP000008983"/>
    </source>
</evidence>
<reference evidence="3 4" key="1">
    <citation type="submission" date="2011-07" db="EMBL/GenBank/DDBJ databases">
        <authorList>
            <person name="Coyne R."/>
            <person name="Brami D."/>
            <person name="Johnson J."/>
            <person name="Hostetler J."/>
            <person name="Hannick L."/>
            <person name="Clark T."/>
            <person name="Cassidy-Hanley D."/>
            <person name="Inman J."/>
        </authorList>
    </citation>
    <scope>NUCLEOTIDE SEQUENCE [LARGE SCALE GENOMIC DNA]</scope>
    <source>
        <strain evidence="3 4">G5</strain>
    </source>
</reference>
<accession>G0QTN3</accession>
<evidence type="ECO:0008006" key="5">
    <source>
        <dbReference type="Google" id="ProtNLM"/>
    </source>
</evidence>
<dbReference type="EMBL" id="GL983868">
    <property type="protein sequence ID" value="EGR31406.1"/>
    <property type="molecule type" value="Genomic_DNA"/>
</dbReference>
<dbReference type="InParanoid" id="G0QTN3"/>
<keyword evidence="2" id="KW-0812">Transmembrane</keyword>
<keyword evidence="1" id="KW-0175">Coiled coil</keyword>
<dbReference type="GeneID" id="14907557"/>
<dbReference type="Proteomes" id="UP000008983">
    <property type="component" value="Unassembled WGS sequence"/>
</dbReference>
<sequence length="201" mass="23531">MRIYTNRDQVETFHLDISKQITQGCDQGQQCIIIANLDTRGYICLDSKCEQFLEQNMTQQKNYVVGQNFFARIQFADNTYKKYLQVTNVKFIDDRGIYNYAINTQFWILRQNFGSVDINVLLFQPQVNASIVVELKISLDLQKMNIRNLKDQDQNVQQVFTQINVLENQKLNESKNVLLELKNFGIFLIFKVLIFGVLIVL</sequence>
<keyword evidence="4" id="KW-1185">Reference proteome</keyword>
<keyword evidence="2" id="KW-1133">Transmembrane helix</keyword>